<dbReference type="InterPro" id="IPR036691">
    <property type="entry name" value="Endo/exonu/phosph_ase_sf"/>
</dbReference>
<accession>A0A0N4UBE7</accession>
<dbReference type="AlphaFoldDB" id="A0A0N4UBE7"/>
<dbReference type="Gene3D" id="3.60.10.10">
    <property type="entry name" value="Endonuclease/exonuclease/phosphatase"/>
    <property type="match status" value="1"/>
</dbReference>
<reference evidence="4" key="1">
    <citation type="submission" date="2017-02" db="UniProtKB">
        <authorList>
            <consortium name="WormBaseParasite"/>
        </authorList>
    </citation>
    <scope>IDENTIFICATION</scope>
</reference>
<dbReference type="WBParaSite" id="DME_0000452301-mRNA-1">
    <property type="protein sequence ID" value="DME_0000452301-mRNA-1"/>
    <property type="gene ID" value="DME_0000452301"/>
</dbReference>
<proteinExistence type="predicted"/>
<evidence type="ECO:0000313" key="4">
    <source>
        <dbReference type="WBParaSite" id="DME_0000452301-mRNA-1"/>
    </source>
</evidence>
<gene>
    <name evidence="1" type="ORF">DME_LOCUS8406</name>
</gene>
<dbReference type="Proteomes" id="UP000038040">
    <property type="component" value="Unplaced"/>
</dbReference>
<sequence>MDVASQAITIRTPSTLSKYLRFLHFAPRANINSGSQQRYWVYLCGALDNWGKSGAAIFMSNKSHSVVNEWKSVSDRMAYAHFKGMFCNISVISVYVPVLSANDSDKDKFYAELQLLIKSIPKHNIVIIGRDWNARIGHNDAAMTSTIGKYTSEIGECLLRYAEKHEFLLLILPFCIIENIYSYVEFHG</sequence>
<evidence type="ECO:0000313" key="3">
    <source>
        <dbReference type="Proteomes" id="UP000274756"/>
    </source>
</evidence>
<reference evidence="1 3" key="2">
    <citation type="submission" date="2018-11" db="EMBL/GenBank/DDBJ databases">
        <authorList>
            <consortium name="Pathogen Informatics"/>
        </authorList>
    </citation>
    <scope>NUCLEOTIDE SEQUENCE [LARGE SCALE GENOMIC DNA]</scope>
</reference>
<evidence type="ECO:0000313" key="2">
    <source>
        <dbReference type="Proteomes" id="UP000038040"/>
    </source>
</evidence>
<name>A0A0N4UBE7_DRAME</name>
<dbReference type="EMBL" id="UYYG01001168">
    <property type="protein sequence ID" value="VDN58433.1"/>
    <property type="molecule type" value="Genomic_DNA"/>
</dbReference>
<dbReference type="STRING" id="318479.A0A0N4UBE7"/>
<dbReference type="OrthoDB" id="5867484at2759"/>
<dbReference type="SUPFAM" id="SSF56219">
    <property type="entry name" value="DNase I-like"/>
    <property type="match status" value="1"/>
</dbReference>
<dbReference type="Proteomes" id="UP000274756">
    <property type="component" value="Unassembled WGS sequence"/>
</dbReference>
<organism evidence="2 4">
    <name type="scientific">Dracunculus medinensis</name>
    <name type="common">Guinea worm</name>
    <dbReference type="NCBI Taxonomy" id="318479"/>
    <lineage>
        <taxon>Eukaryota</taxon>
        <taxon>Metazoa</taxon>
        <taxon>Ecdysozoa</taxon>
        <taxon>Nematoda</taxon>
        <taxon>Chromadorea</taxon>
        <taxon>Rhabditida</taxon>
        <taxon>Spirurina</taxon>
        <taxon>Dracunculoidea</taxon>
        <taxon>Dracunculidae</taxon>
        <taxon>Dracunculus</taxon>
    </lineage>
</organism>
<evidence type="ECO:0000313" key="1">
    <source>
        <dbReference type="EMBL" id="VDN58433.1"/>
    </source>
</evidence>
<keyword evidence="3" id="KW-1185">Reference proteome</keyword>
<protein>
    <submittedName>
        <fullName evidence="4">Endo/exonuclease/phosphatase domain-containing protein</fullName>
    </submittedName>
</protein>